<feature type="domain" description="Plasmid pRiA4b Orf3-like" evidence="1">
    <location>
        <begin position="302"/>
        <end position="421"/>
    </location>
</feature>
<gene>
    <name evidence="2" type="ORF">NC799_11060</name>
</gene>
<dbReference type="PANTHER" id="PTHR41878:SF1">
    <property type="entry name" value="TNPR PROTEIN"/>
    <property type="match status" value="1"/>
</dbReference>
<proteinExistence type="predicted"/>
<accession>A0A9X3WH99</accession>
<comment type="caution">
    <text evidence="2">The sequence shown here is derived from an EMBL/GenBank/DDBJ whole genome shotgun (WGS) entry which is preliminary data.</text>
</comment>
<evidence type="ECO:0000313" key="3">
    <source>
        <dbReference type="Proteomes" id="UP001145069"/>
    </source>
</evidence>
<evidence type="ECO:0000313" key="2">
    <source>
        <dbReference type="EMBL" id="MDC3417434.1"/>
    </source>
</evidence>
<keyword evidence="3" id="KW-1185">Reference proteome</keyword>
<dbReference type="PANTHER" id="PTHR41878">
    <property type="entry name" value="LEXA REPRESSOR-RELATED"/>
    <property type="match status" value="1"/>
</dbReference>
<dbReference type="Gene3D" id="3.10.290.30">
    <property type="entry name" value="MM3350-like"/>
    <property type="match status" value="1"/>
</dbReference>
<protein>
    <submittedName>
        <fullName evidence="2">Plasmid pRiA4b ORF-3 family protein</fullName>
    </submittedName>
</protein>
<sequence length="426" mass="50639">MNKQIVDMKNKVIITTVYPSSIIKDFRIYLTYLQKNKIKLTKANAYFTKKDLLAIYSLITHDNIEVPKHSTQIGYPKIHLFYHLSINLDFIRIKRTQTSALALVQSKQIDEFMELTSTEQYVTLLEVFWMETDWEDLQGETWNIEPNNVDLLFEELENYPANKVIQLKQYKDIENTVYRYGQFFYYFSYFGFWTFEIDEIESNKPDRPKRTVAQSIMLTPFFKQVSHILLETWYPYQEKKLDQSFHLLTNLFNLPNEIMEEINLEKPQSKISLISLLKPLFPSGQLNTTLKKQVSFIRGTYLLKVKLHQSCWRVLELSSSHTLLDVHNLIQMAFNFDDDHLYAFYMDGKKFSKHHYIAPMGSEGPYVDEVKIGDMNLYEEQSFLYLFDFGDEWEFDIQVEKIIEGEEVPNPRIKDEYGKAPNQYSW</sequence>
<dbReference type="EMBL" id="JAMQKC010000009">
    <property type="protein sequence ID" value="MDC3417434.1"/>
    <property type="molecule type" value="Genomic_DNA"/>
</dbReference>
<organism evidence="2 3">
    <name type="scientific">Aquibacillus salsiterrae</name>
    <dbReference type="NCBI Taxonomy" id="2950439"/>
    <lineage>
        <taxon>Bacteria</taxon>
        <taxon>Bacillati</taxon>
        <taxon>Bacillota</taxon>
        <taxon>Bacilli</taxon>
        <taxon>Bacillales</taxon>
        <taxon>Bacillaceae</taxon>
        <taxon>Aquibacillus</taxon>
    </lineage>
</organism>
<dbReference type="InterPro" id="IPR012912">
    <property type="entry name" value="Plasmid_pRiA4b_Orf3-like"/>
</dbReference>
<dbReference type="SUPFAM" id="SSF159941">
    <property type="entry name" value="MM3350-like"/>
    <property type="match status" value="1"/>
</dbReference>
<dbReference type="AlphaFoldDB" id="A0A9X3WH99"/>
<dbReference type="RefSeq" id="WP_272446503.1">
    <property type="nucleotide sequence ID" value="NZ_JAMQKC010000009.1"/>
</dbReference>
<dbReference type="InterPro" id="IPR024047">
    <property type="entry name" value="MM3350-like_sf"/>
</dbReference>
<dbReference type="Proteomes" id="UP001145069">
    <property type="component" value="Unassembled WGS sequence"/>
</dbReference>
<name>A0A9X3WH99_9BACI</name>
<reference evidence="2" key="1">
    <citation type="submission" date="2022-06" db="EMBL/GenBank/DDBJ databases">
        <title>Aquibacillus sp. a new bacterium isolated from soil saline samples.</title>
        <authorList>
            <person name="Galisteo C."/>
            <person name="De La Haba R."/>
            <person name="Sanchez-Porro C."/>
            <person name="Ventosa A."/>
        </authorList>
    </citation>
    <scope>NUCLEOTIDE SEQUENCE</scope>
    <source>
        <strain evidence="2">3ASR75-54</strain>
    </source>
</reference>
<dbReference type="Pfam" id="PF07929">
    <property type="entry name" value="PRiA4_ORF3"/>
    <property type="match status" value="1"/>
</dbReference>
<evidence type="ECO:0000259" key="1">
    <source>
        <dbReference type="Pfam" id="PF07929"/>
    </source>
</evidence>